<dbReference type="KEGG" id="mno:Mnod_2694"/>
<dbReference type="RefSeq" id="WP_015929329.1">
    <property type="nucleotide sequence ID" value="NC_011894.1"/>
</dbReference>
<feature type="transmembrane region" description="Helical" evidence="1">
    <location>
        <begin position="142"/>
        <end position="159"/>
    </location>
</feature>
<evidence type="ECO:0000313" key="3">
    <source>
        <dbReference type="Proteomes" id="UP000008207"/>
    </source>
</evidence>
<evidence type="ECO:0008006" key="4">
    <source>
        <dbReference type="Google" id="ProtNLM"/>
    </source>
</evidence>
<evidence type="ECO:0000256" key="1">
    <source>
        <dbReference type="SAM" id="Phobius"/>
    </source>
</evidence>
<dbReference type="EMBL" id="CP001349">
    <property type="protein sequence ID" value="ACL57652.1"/>
    <property type="molecule type" value="Genomic_DNA"/>
</dbReference>
<organism evidence="2 3">
    <name type="scientific">Methylobacterium nodulans (strain LMG 21967 / CNCM I-2342 / ORS 2060)</name>
    <dbReference type="NCBI Taxonomy" id="460265"/>
    <lineage>
        <taxon>Bacteria</taxon>
        <taxon>Pseudomonadati</taxon>
        <taxon>Pseudomonadota</taxon>
        <taxon>Alphaproteobacteria</taxon>
        <taxon>Hyphomicrobiales</taxon>
        <taxon>Methylobacteriaceae</taxon>
        <taxon>Methylobacterium</taxon>
    </lineage>
</organism>
<keyword evidence="1" id="KW-1133">Transmembrane helix</keyword>
<dbReference type="InterPro" id="IPR018681">
    <property type="entry name" value="DUF2165_transmembrane"/>
</dbReference>
<dbReference type="HOGENOM" id="CLU_110234_0_0_5"/>
<reference evidence="2 3" key="1">
    <citation type="submission" date="2009-01" db="EMBL/GenBank/DDBJ databases">
        <title>Complete sequence of chromosome of Methylobacterium nodulans ORS 2060.</title>
        <authorList>
            <consortium name="US DOE Joint Genome Institute"/>
            <person name="Lucas S."/>
            <person name="Copeland A."/>
            <person name="Lapidus A."/>
            <person name="Glavina del Rio T."/>
            <person name="Dalin E."/>
            <person name="Tice H."/>
            <person name="Bruce D."/>
            <person name="Goodwin L."/>
            <person name="Pitluck S."/>
            <person name="Sims D."/>
            <person name="Brettin T."/>
            <person name="Detter J.C."/>
            <person name="Han C."/>
            <person name="Larimer F."/>
            <person name="Land M."/>
            <person name="Hauser L."/>
            <person name="Kyrpides N."/>
            <person name="Ivanova N."/>
            <person name="Marx C.J."/>
            <person name="Richardson P."/>
        </authorList>
    </citation>
    <scope>NUCLEOTIDE SEQUENCE [LARGE SCALE GENOMIC DNA]</scope>
    <source>
        <strain evidence="3">LMG 21967 / CNCM I-2342 / ORS 2060</strain>
    </source>
</reference>
<proteinExistence type="predicted"/>
<dbReference type="Pfam" id="PF09933">
    <property type="entry name" value="DUF2165"/>
    <property type="match status" value="1"/>
</dbReference>
<feature type="transmembrane region" description="Helical" evidence="1">
    <location>
        <begin position="65"/>
        <end position="85"/>
    </location>
</feature>
<sequence>MTLVRLSKTLVVAAVALLFSLVAFGNITDFGTNLPFVQHVLMMDTTFPGATIRYRAVTAPALHQAAYLIIIMIEISSAALCWIGFIQLLRHLRGKAVAFNRAKSVAIAGLTLGYLLWQVGLIAIGGEWFGMWMSHEWNGIESSFRFLVMTLGALIYVSLPDMDTPA</sequence>
<evidence type="ECO:0000313" key="2">
    <source>
        <dbReference type="EMBL" id="ACL57652.1"/>
    </source>
</evidence>
<keyword evidence="3" id="KW-1185">Reference proteome</keyword>
<keyword evidence="1" id="KW-0472">Membrane</keyword>
<keyword evidence="1" id="KW-0812">Transmembrane</keyword>
<dbReference type="AlphaFoldDB" id="B8IFB7"/>
<dbReference type="eggNOG" id="COG5472">
    <property type="taxonomic scope" value="Bacteria"/>
</dbReference>
<dbReference type="STRING" id="460265.Mnod_2694"/>
<dbReference type="OrthoDB" id="7618855at2"/>
<dbReference type="Proteomes" id="UP000008207">
    <property type="component" value="Chromosome"/>
</dbReference>
<gene>
    <name evidence="2" type="ordered locus">Mnod_2694</name>
</gene>
<name>B8IFB7_METNO</name>
<protein>
    <recommendedName>
        <fullName evidence="4">Small integral membrane protein</fullName>
    </recommendedName>
</protein>
<accession>B8IFB7</accession>
<feature type="transmembrane region" description="Helical" evidence="1">
    <location>
        <begin position="105"/>
        <end position="130"/>
    </location>
</feature>